<evidence type="ECO:0000313" key="8">
    <source>
        <dbReference type="Proteomes" id="UP001527866"/>
    </source>
</evidence>
<comment type="function">
    <text evidence="5">ATP-dependent carboxylate-amine ligase which exhibits weak glutamate--cysteine ligase activity.</text>
</comment>
<dbReference type="InterPro" id="IPR011793">
    <property type="entry name" value="YbdK"/>
</dbReference>
<comment type="catalytic activity">
    <reaction evidence="4 5">
        <text>L-cysteine + L-glutamate + ATP = gamma-L-glutamyl-L-cysteine + ADP + phosphate + H(+)</text>
        <dbReference type="Rhea" id="RHEA:13285"/>
        <dbReference type="ChEBI" id="CHEBI:15378"/>
        <dbReference type="ChEBI" id="CHEBI:29985"/>
        <dbReference type="ChEBI" id="CHEBI:30616"/>
        <dbReference type="ChEBI" id="CHEBI:35235"/>
        <dbReference type="ChEBI" id="CHEBI:43474"/>
        <dbReference type="ChEBI" id="CHEBI:58173"/>
        <dbReference type="ChEBI" id="CHEBI:456216"/>
        <dbReference type="EC" id="6.3.2.2"/>
    </reaction>
</comment>
<dbReference type="HAMAP" id="MF_01609">
    <property type="entry name" value="Glu_cys_ligase_2"/>
    <property type="match status" value="1"/>
</dbReference>
<dbReference type="InterPro" id="IPR050141">
    <property type="entry name" value="GCL_type2/YbdK_subfam"/>
</dbReference>
<dbReference type="EMBL" id="JAQFWQ010000057">
    <property type="protein sequence ID" value="MDA2812716.1"/>
    <property type="molecule type" value="Genomic_DNA"/>
</dbReference>
<keyword evidence="3 5" id="KW-0067">ATP-binding</keyword>
<evidence type="ECO:0000256" key="4">
    <source>
        <dbReference type="ARBA" id="ARBA00048819"/>
    </source>
</evidence>
<dbReference type="PANTHER" id="PTHR36510:SF1">
    <property type="entry name" value="GLUTAMATE--CYSTEINE LIGASE 2-RELATED"/>
    <property type="match status" value="1"/>
</dbReference>
<dbReference type="EC" id="6.3.2.2" evidence="5"/>
<dbReference type="InterPro" id="IPR006336">
    <property type="entry name" value="GCS2"/>
</dbReference>
<dbReference type="NCBIfam" id="NF010041">
    <property type="entry name" value="PRK13517.1-1"/>
    <property type="match status" value="1"/>
</dbReference>
<evidence type="ECO:0000256" key="5">
    <source>
        <dbReference type="HAMAP-Rule" id="MF_01609"/>
    </source>
</evidence>
<organism evidence="7 8">
    <name type="scientific">Nocardiopsis endophytica</name>
    <dbReference type="NCBI Taxonomy" id="3018445"/>
    <lineage>
        <taxon>Bacteria</taxon>
        <taxon>Bacillati</taxon>
        <taxon>Actinomycetota</taxon>
        <taxon>Actinomycetes</taxon>
        <taxon>Streptosporangiales</taxon>
        <taxon>Nocardiopsidaceae</taxon>
        <taxon>Nocardiopsis</taxon>
    </lineage>
</organism>
<dbReference type="Gene3D" id="3.30.590.20">
    <property type="match status" value="1"/>
</dbReference>
<keyword evidence="2 5" id="KW-0547">Nucleotide-binding</keyword>
<dbReference type="NCBIfam" id="TIGR02050">
    <property type="entry name" value="gshA_cyan_rel"/>
    <property type="match status" value="1"/>
</dbReference>
<comment type="caution">
    <text evidence="7">The sequence shown here is derived from an EMBL/GenBank/DDBJ whole genome shotgun (WGS) entry which is preliminary data.</text>
</comment>
<name>A0ABT4U711_9ACTN</name>
<keyword evidence="1 5" id="KW-0436">Ligase</keyword>
<dbReference type="GO" id="GO:0004357">
    <property type="term" value="F:glutamate-cysteine ligase activity"/>
    <property type="evidence" value="ECO:0007669"/>
    <property type="project" value="UniProtKB-EC"/>
</dbReference>
<dbReference type="Proteomes" id="UP001527866">
    <property type="component" value="Unassembled WGS sequence"/>
</dbReference>
<dbReference type="InterPro" id="IPR014746">
    <property type="entry name" value="Gln_synth/guanido_kin_cat_dom"/>
</dbReference>
<feature type="region of interest" description="Disordered" evidence="6">
    <location>
        <begin position="1"/>
        <end position="28"/>
    </location>
</feature>
<dbReference type="RefSeq" id="WP_270687369.1">
    <property type="nucleotide sequence ID" value="NZ_JAQFWQ010000057.1"/>
</dbReference>
<reference evidence="7 8" key="1">
    <citation type="submission" date="2023-01" db="EMBL/GenBank/DDBJ databases">
        <title>Draft genome sequence of Nocardiopsis sp. RSe5-2 isolated from halophytes.</title>
        <authorList>
            <person name="Duangmal K."/>
            <person name="Chantavorakit T."/>
        </authorList>
    </citation>
    <scope>NUCLEOTIDE SEQUENCE [LARGE SCALE GENOMIC DNA]</scope>
    <source>
        <strain evidence="7 8">RSe5-2</strain>
    </source>
</reference>
<gene>
    <name evidence="7" type="ORF">O4J56_18875</name>
</gene>
<dbReference type="SUPFAM" id="SSF55931">
    <property type="entry name" value="Glutamine synthetase/guanido kinase"/>
    <property type="match status" value="1"/>
</dbReference>
<evidence type="ECO:0000256" key="6">
    <source>
        <dbReference type="SAM" id="MobiDB-lite"/>
    </source>
</evidence>
<evidence type="ECO:0000313" key="7">
    <source>
        <dbReference type="EMBL" id="MDA2812716.1"/>
    </source>
</evidence>
<proteinExistence type="inferred from homology"/>
<comment type="similarity">
    <text evidence="5">Belongs to the glutamate--cysteine ligase type 2 family. YbdK subfamily.</text>
</comment>
<sequence>MSHTDRTPPHPPSVGAAAISGPQPPVPATLPTFGQEEEFFVVDPDSRLVAPRAGDVLEAVRARFADRPQSGARLGAEMTRFQVEASGPVCRTAEEMARGLARARAELADAAADCSLAVAATGTAVLGDVAAAPLTRGPRYRAIADEFGALRDSHAVCGCHVHVGANGTAAVLEAVNRLRPWLPALLALTANSPFLRGRDTGHASWRRVSWGWLPSAGPPPRMDSSAQYGRAVQELTASGAALDRRMVYWDVRPAPELPTAEVRVGDVAATAEEAVLAAVLVRGLAGVPAPSPGPADRPLRLALWRAARDGLEGEAFDPATGESEPARAMVERMFAHAEPALAAAGEAESAAALLERVIAVGSGACRQRAAYARRGRLSDVVDLLVRQTRYGLAAAEE</sequence>
<protein>
    <recommendedName>
        <fullName evidence="5">Putative glutamate--cysteine ligase 2</fullName>
        <ecNumber evidence="5">6.3.2.2</ecNumber>
    </recommendedName>
    <alternativeName>
        <fullName evidence="5">Gamma-glutamylcysteine synthetase 2</fullName>
        <shortName evidence="5">GCS 2</shortName>
        <shortName evidence="5">Gamma-GCS 2</shortName>
    </alternativeName>
</protein>
<keyword evidence="8" id="KW-1185">Reference proteome</keyword>
<evidence type="ECO:0000256" key="3">
    <source>
        <dbReference type="ARBA" id="ARBA00022840"/>
    </source>
</evidence>
<evidence type="ECO:0000256" key="2">
    <source>
        <dbReference type="ARBA" id="ARBA00022741"/>
    </source>
</evidence>
<accession>A0ABT4U711</accession>
<dbReference type="Pfam" id="PF04107">
    <property type="entry name" value="GCS2"/>
    <property type="match status" value="1"/>
</dbReference>
<dbReference type="PANTHER" id="PTHR36510">
    <property type="entry name" value="GLUTAMATE--CYSTEINE LIGASE 2-RELATED"/>
    <property type="match status" value="1"/>
</dbReference>
<evidence type="ECO:0000256" key="1">
    <source>
        <dbReference type="ARBA" id="ARBA00022598"/>
    </source>
</evidence>